<protein>
    <submittedName>
        <fullName evidence="2">Uncharacterized protein</fullName>
    </submittedName>
</protein>
<dbReference type="Proteomes" id="UP000276133">
    <property type="component" value="Unassembled WGS sequence"/>
</dbReference>
<feature type="region of interest" description="Disordered" evidence="1">
    <location>
        <begin position="1"/>
        <end position="26"/>
    </location>
</feature>
<name>A0A3M7PHG6_BRAPC</name>
<reference evidence="2 3" key="1">
    <citation type="journal article" date="2018" name="Sci. Rep.">
        <title>Genomic signatures of local adaptation to the degree of environmental predictability in rotifers.</title>
        <authorList>
            <person name="Franch-Gras L."/>
            <person name="Hahn C."/>
            <person name="Garcia-Roger E.M."/>
            <person name="Carmona M.J."/>
            <person name="Serra M."/>
            <person name="Gomez A."/>
        </authorList>
    </citation>
    <scope>NUCLEOTIDE SEQUENCE [LARGE SCALE GENOMIC DNA]</scope>
    <source>
        <strain evidence="2">HYR1</strain>
    </source>
</reference>
<proteinExistence type="predicted"/>
<accession>A0A3M7PHG6</accession>
<organism evidence="2 3">
    <name type="scientific">Brachionus plicatilis</name>
    <name type="common">Marine rotifer</name>
    <name type="synonym">Brachionus muelleri</name>
    <dbReference type="NCBI Taxonomy" id="10195"/>
    <lineage>
        <taxon>Eukaryota</taxon>
        <taxon>Metazoa</taxon>
        <taxon>Spiralia</taxon>
        <taxon>Gnathifera</taxon>
        <taxon>Rotifera</taxon>
        <taxon>Eurotatoria</taxon>
        <taxon>Monogononta</taxon>
        <taxon>Pseudotrocha</taxon>
        <taxon>Ploima</taxon>
        <taxon>Brachionidae</taxon>
        <taxon>Brachionus</taxon>
    </lineage>
</organism>
<keyword evidence="3" id="KW-1185">Reference proteome</keyword>
<evidence type="ECO:0000313" key="3">
    <source>
        <dbReference type="Proteomes" id="UP000276133"/>
    </source>
</evidence>
<feature type="non-terminal residue" evidence="2">
    <location>
        <position position="1"/>
    </location>
</feature>
<gene>
    <name evidence="2" type="ORF">BpHYR1_027316</name>
</gene>
<feature type="compositionally biased region" description="Gly residues" evidence="1">
    <location>
        <begin position="16"/>
        <end position="26"/>
    </location>
</feature>
<sequence length="26" mass="2562">PEKNKPALIIQPSDSVGGGGDPKGIS</sequence>
<comment type="caution">
    <text evidence="2">The sequence shown here is derived from an EMBL/GenBank/DDBJ whole genome shotgun (WGS) entry which is preliminary data.</text>
</comment>
<dbReference type="AlphaFoldDB" id="A0A3M7PHG6"/>
<dbReference type="EMBL" id="REGN01010942">
    <property type="protein sequence ID" value="RMZ98164.1"/>
    <property type="molecule type" value="Genomic_DNA"/>
</dbReference>
<evidence type="ECO:0000313" key="2">
    <source>
        <dbReference type="EMBL" id="RMZ98164.1"/>
    </source>
</evidence>
<evidence type="ECO:0000256" key="1">
    <source>
        <dbReference type="SAM" id="MobiDB-lite"/>
    </source>
</evidence>